<organism evidence="1 2">
    <name type="scientific">Coniosporium tulheliwenetii</name>
    <dbReference type="NCBI Taxonomy" id="3383036"/>
    <lineage>
        <taxon>Eukaryota</taxon>
        <taxon>Fungi</taxon>
        <taxon>Dikarya</taxon>
        <taxon>Ascomycota</taxon>
        <taxon>Pezizomycotina</taxon>
        <taxon>Dothideomycetes</taxon>
        <taxon>Dothideomycetes incertae sedis</taxon>
        <taxon>Coniosporium</taxon>
    </lineage>
</organism>
<accession>A0ACC2Z984</accession>
<evidence type="ECO:0000313" key="1">
    <source>
        <dbReference type="EMBL" id="KAJ9643885.1"/>
    </source>
</evidence>
<proteinExistence type="predicted"/>
<sequence>MTALALSYEIVQQSLAQLSGSYLAPVSFSFGWSVYALKLLWASINNNRLMPEPDIACIAINTSNGITRQNKSWVLGRVLRDYETYWRPTEVKKEVDDVIEQARYDRQARENELAAKENREPNTMPKPSQAGLVISIFRAPLIRSPLLIAGTLYGLNRDPANAAILGITVIGTVLAFVTGALPQWAIEKWACRRLSAGKLKTVAITRGMGSQHVLIIDGGAGALDLEDLANPNAILQTMWKTRIWAVISALLWAGLTVFVTSIPNERAWFLLGIGALGSVQNLIAARAPRQPEGLGLPIEKGYKVKVIGRSKVMRALRDLEKDYPGIGLSLLKTFSPTIG</sequence>
<reference evidence="1" key="1">
    <citation type="submission" date="2022-10" db="EMBL/GenBank/DDBJ databases">
        <title>Culturing micro-colonial fungi from biological soil crusts in the Mojave desert and describing Neophaeococcomyces mojavensis, and introducing the new genera and species Taxawa tesnikishii.</title>
        <authorList>
            <person name="Kurbessoian T."/>
            <person name="Stajich J.E."/>
        </authorList>
    </citation>
    <scope>NUCLEOTIDE SEQUENCE</scope>
    <source>
        <strain evidence="1">JES_115</strain>
    </source>
</reference>
<comment type="caution">
    <text evidence="1">The sequence shown here is derived from an EMBL/GenBank/DDBJ whole genome shotgun (WGS) entry which is preliminary data.</text>
</comment>
<protein>
    <submittedName>
        <fullName evidence="1">Uncharacterized protein</fullName>
    </submittedName>
</protein>
<dbReference type="EMBL" id="JAPDRP010000010">
    <property type="protein sequence ID" value="KAJ9643885.1"/>
    <property type="molecule type" value="Genomic_DNA"/>
</dbReference>
<dbReference type="Proteomes" id="UP001172680">
    <property type="component" value="Unassembled WGS sequence"/>
</dbReference>
<keyword evidence="2" id="KW-1185">Reference proteome</keyword>
<gene>
    <name evidence="1" type="ORF">H2199_003751</name>
</gene>
<name>A0ACC2Z984_9PEZI</name>
<evidence type="ECO:0000313" key="2">
    <source>
        <dbReference type="Proteomes" id="UP001172680"/>
    </source>
</evidence>